<dbReference type="Pfam" id="PF06985">
    <property type="entry name" value="HET"/>
    <property type="match status" value="1"/>
</dbReference>
<evidence type="ECO:0000313" key="3">
    <source>
        <dbReference type="Proteomes" id="UP000799440"/>
    </source>
</evidence>
<accession>A0A6A6VAE7</accession>
<name>A0A6A6VAE7_9PLEO</name>
<dbReference type="PANTHER" id="PTHR33112">
    <property type="entry name" value="DOMAIN PROTEIN, PUTATIVE-RELATED"/>
    <property type="match status" value="1"/>
</dbReference>
<protein>
    <submittedName>
        <fullName evidence="2">HET-domain-containing protein</fullName>
    </submittedName>
</protein>
<evidence type="ECO:0000259" key="1">
    <source>
        <dbReference type="Pfam" id="PF06985"/>
    </source>
</evidence>
<organism evidence="2 3">
    <name type="scientific">Sporormia fimetaria CBS 119925</name>
    <dbReference type="NCBI Taxonomy" id="1340428"/>
    <lineage>
        <taxon>Eukaryota</taxon>
        <taxon>Fungi</taxon>
        <taxon>Dikarya</taxon>
        <taxon>Ascomycota</taxon>
        <taxon>Pezizomycotina</taxon>
        <taxon>Dothideomycetes</taxon>
        <taxon>Pleosporomycetidae</taxon>
        <taxon>Pleosporales</taxon>
        <taxon>Sporormiaceae</taxon>
        <taxon>Sporormia</taxon>
    </lineage>
</organism>
<proteinExistence type="predicted"/>
<dbReference type="AlphaFoldDB" id="A0A6A6VAE7"/>
<evidence type="ECO:0000313" key="2">
    <source>
        <dbReference type="EMBL" id="KAF2746709.1"/>
    </source>
</evidence>
<reference evidence="2" key="1">
    <citation type="journal article" date="2020" name="Stud. Mycol.">
        <title>101 Dothideomycetes genomes: a test case for predicting lifestyles and emergence of pathogens.</title>
        <authorList>
            <person name="Haridas S."/>
            <person name="Albert R."/>
            <person name="Binder M."/>
            <person name="Bloem J."/>
            <person name="Labutti K."/>
            <person name="Salamov A."/>
            <person name="Andreopoulos B."/>
            <person name="Baker S."/>
            <person name="Barry K."/>
            <person name="Bills G."/>
            <person name="Bluhm B."/>
            <person name="Cannon C."/>
            <person name="Castanera R."/>
            <person name="Culley D."/>
            <person name="Daum C."/>
            <person name="Ezra D."/>
            <person name="Gonzalez J."/>
            <person name="Henrissat B."/>
            <person name="Kuo A."/>
            <person name="Liang C."/>
            <person name="Lipzen A."/>
            <person name="Lutzoni F."/>
            <person name="Magnuson J."/>
            <person name="Mondo S."/>
            <person name="Nolan M."/>
            <person name="Ohm R."/>
            <person name="Pangilinan J."/>
            <person name="Park H.-J."/>
            <person name="Ramirez L."/>
            <person name="Alfaro M."/>
            <person name="Sun H."/>
            <person name="Tritt A."/>
            <person name="Yoshinaga Y."/>
            <person name="Zwiers L.-H."/>
            <person name="Turgeon B."/>
            <person name="Goodwin S."/>
            <person name="Spatafora J."/>
            <person name="Crous P."/>
            <person name="Grigoriev I."/>
        </authorList>
    </citation>
    <scope>NUCLEOTIDE SEQUENCE</scope>
    <source>
        <strain evidence="2">CBS 119925</strain>
    </source>
</reference>
<dbReference type="InterPro" id="IPR010730">
    <property type="entry name" value="HET"/>
</dbReference>
<keyword evidence="3" id="KW-1185">Reference proteome</keyword>
<dbReference type="Proteomes" id="UP000799440">
    <property type="component" value="Unassembled WGS sequence"/>
</dbReference>
<feature type="domain" description="Heterokaryon incompatibility" evidence="1">
    <location>
        <begin position="282"/>
        <end position="436"/>
    </location>
</feature>
<dbReference type="EMBL" id="MU006576">
    <property type="protein sequence ID" value="KAF2746709.1"/>
    <property type="molecule type" value="Genomic_DNA"/>
</dbReference>
<dbReference type="OrthoDB" id="5362512at2759"/>
<sequence>MTISNVLNGSSLCRNCQHIEFFPMKTMTPARWKTYFPFLHNRPDLISKYEEKYQSFLNQVPDEFEFEAILHPTFESLQWATAVSCCAFCRLIKKRLRSCYRGLPSSPDEDRRDNIIAFPPVARPEEDLDELRSTSPMLWLELSMPAFDGKDQGLSEALQDACIRVKLANTVVHPRFLLSGIRPTDSSGTRQSRCLVGSLSAPRNRNVSTSSKQNMQLARRWLEECKTKHANCKLADKRAHYLPLRLLDLQAPRLGKNIRLCVSTEPQDPLYREADRDPPPPYATLSHRWGECHPLKTLHLNYSHHTKCIRFKQLPKTFQDAVNFTRKMGVRYLWIDSLCLVQDDDGEKEREIPHMAYIYSHAVFNIAACAAEDSGRGLFSRRDTSWLYPQQISFGLTLAEGHRESLSATCSPVQNDFAVAGERGNFLDDRGWIFQERGLSKRVFSFEKDMLWFECWEIIASENLPAGAPRHISRNPFLDKWELLLPGGTSGHRELSQLSHHLFTLSQPNLRYDLIPQTTPESLYRQWHALIPTYTSRTFTYERDRLPGISGLASSIQTLTNEIYLAGLWKSHLIDGLCWSVYRPHRADKPSPPIYFTDYYRAPSWSWANLHGPVSIQSPFASPSTFSPHPECTVVSAYVKPRSVMNACGDAEMAYLCLRGRIKTAQAWSVATPSGGKEATYGVASLFPVDTDCSYTRGGFAHAYMDDVEKFIERPKNVWVMAIASYIPEVRGERKGKKLVGLVLEKLEDGEDRFRREGLVWRFSRGGDEEWDEEDEDRVGSWFGEGTEEREVVIV</sequence>
<gene>
    <name evidence="2" type="ORF">M011DRAFT_77445</name>
</gene>
<dbReference type="PANTHER" id="PTHR33112:SF16">
    <property type="entry name" value="HETEROKARYON INCOMPATIBILITY DOMAIN-CONTAINING PROTEIN"/>
    <property type="match status" value="1"/>
</dbReference>